<evidence type="ECO:0000313" key="2">
    <source>
        <dbReference type="Proteomes" id="UP001055439"/>
    </source>
</evidence>
<gene>
    <name evidence="1" type="ORF">MUK42_37589</name>
</gene>
<keyword evidence="2" id="KW-1185">Reference proteome</keyword>
<dbReference type="AlphaFoldDB" id="A0A9E7HLE1"/>
<dbReference type="Proteomes" id="UP001055439">
    <property type="component" value="Chromosome 8"/>
</dbReference>
<name>A0A9E7HLE1_9LILI</name>
<dbReference type="EMBL" id="CP097510">
    <property type="protein sequence ID" value="URE35290.1"/>
    <property type="molecule type" value="Genomic_DNA"/>
</dbReference>
<organism evidence="1 2">
    <name type="scientific">Musa troglodytarum</name>
    <name type="common">fe'i banana</name>
    <dbReference type="NCBI Taxonomy" id="320322"/>
    <lineage>
        <taxon>Eukaryota</taxon>
        <taxon>Viridiplantae</taxon>
        <taxon>Streptophyta</taxon>
        <taxon>Embryophyta</taxon>
        <taxon>Tracheophyta</taxon>
        <taxon>Spermatophyta</taxon>
        <taxon>Magnoliopsida</taxon>
        <taxon>Liliopsida</taxon>
        <taxon>Zingiberales</taxon>
        <taxon>Musaceae</taxon>
        <taxon>Musa</taxon>
    </lineage>
</organism>
<protein>
    <submittedName>
        <fullName evidence="1">Uncharacterized protein</fullName>
    </submittedName>
</protein>
<evidence type="ECO:0000313" key="1">
    <source>
        <dbReference type="EMBL" id="URE35290.1"/>
    </source>
</evidence>
<reference evidence="1" key="1">
    <citation type="submission" date="2022-05" db="EMBL/GenBank/DDBJ databases">
        <title>The Musa troglodytarum L. genome provides insights into the mechanism of non-climacteric behaviour and enrichment of carotenoids.</title>
        <authorList>
            <person name="Wang J."/>
        </authorList>
    </citation>
    <scope>NUCLEOTIDE SEQUENCE</scope>
    <source>
        <tissue evidence="1">Leaf</tissue>
    </source>
</reference>
<accession>A0A9E7HLE1</accession>
<sequence length="51" mass="5811">MGGVLVQRPYPAPHGRSIRRRRPLQAQVLPALYRTPSITLPFLSWFLIGLI</sequence>
<proteinExistence type="predicted"/>